<dbReference type="GO" id="GO:0003700">
    <property type="term" value="F:DNA-binding transcription factor activity"/>
    <property type="evidence" value="ECO:0007669"/>
    <property type="project" value="InterPro"/>
</dbReference>
<dbReference type="Pfam" id="PF22200">
    <property type="entry name" value="ExsA_N"/>
    <property type="match status" value="1"/>
</dbReference>
<keyword evidence="3" id="KW-0804">Transcription</keyword>
<feature type="domain" description="HTH araC/xylS-type" evidence="4">
    <location>
        <begin position="170"/>
        <end position="268"/>
    </location>
</feature>
<reference evidence="5 6" key="1">
    <citation type="submission" date="2019-12" db="EMBL/GenBank/DDBJ databases">
        <authorList>
            <person name="Sun J.-Q."/>
        </authorList>
    </citation>
    <scope>NUCLEOTIDE SEQUENCE [LARGE SCALE GENOMIC DNA]</scope>
    <source>
        <strain evidence="5 6">JCM 17928</strain>
    </source>
</reference>
<dbReference type="InterPro" id="IPR054015">
    <property type="entry name" value="ExsA-like_N"/>
</dbReference>
<dbReference type="Proteomes" id="UP000433945">
    <property type="component" value="Unassembled WGS sequence"/>
</dbReference>
<dbReference type="PANTHER" id="PTHR43280:SF2">
    <property type="entry name" value="HTH-TYPE TRANSCRIPTIONAL REGULATOR EXSA"/>
    <property type="match status" value="1"/>
</dbReference>
<accession>A0A6N8HG44</accession>
<dbReference type="GO" id="GO:0043565">
    <property type="term" value="F:sequence-specific DNA binding"/>
    <property type="evidence" value="ECO:0007669"/>
    <property type="project" value="InterPro"/>
</dbReference>
<dbReference type="OrthoDB" id="4480133at2"/>
<keyword evidence="6" id="KW-1185">Reference proteome</keyword>
<evidence type="ECO:0000313" key="6">
    <source>
        <dbReference type="Proteomes" id="UP000433945"/>
    </source>
</evidence>
<evidence type="ECO:0000313" key="5">
    <source>
        <dbReference type="EMBL" id="MUV04651.1"/>
    </source>
</evidence>
<keyword evidence="1" id="KW-0805">Transcription regulation</keyword>
<dbReference type="PANTHER" id="PTHR43280">
    <property type="entry name" value="ARAC-FAMILY TRANSCRIPTIONAL REGULATOR"/>
    <property type="match status" value="1"/>
</dbReference>
<evidence type="ECO:0000259" key="4">
    <source>
        <dbReference type="PROSITE" id="PS01124"/>
    </source>
</evidence>
<organism evidence="5 6">
    <name type="scientific">Flavobacterium rakeshii</name>
    <dbReference type="NCBI Taxonomy" id="1038845"/>
    <lineage>
        <taxon>Bacteria</taxon>
        <taxon>Pseudomonadati</taxon>
        <taxon>Bacteroidota</taxon>
        <taxon>Flavobacteriia</taxon>
        <taxon>Flavobacteriales</taxon>
        <taxon>Flavobacteriaceae</taxon>
        <taxon>Flavobacterium</taxon>
    </lineage>
</organism>
<dbReference type="Pfam" id="PF12833">
    <property type="entry name" value="HTH_18"/>
    <property type="match status" value="1"/>
</dbReference>
<evidence type="ECO:0000256" key="3">
    <source>
        <dbReference type="ARBA" id="ARBA00023163"/>
    </source>
</evidence>
<name>A0A6N8HG44_9FLAO</name>
<dbReference type="Gene3D" id="1.10.10.60">
    <property type="entry name" value="Homeodomain-like"/>
    <property type="match status" value="1"/>
</dbReference>
<evidence type="ECO:0000256" key="2">
    <source>
        <dbReference type="ARBA" id="ARBA00023125"/>
    </source>
</evidence>
<evidence type="ECO:0000256" key="1">
    <source>
        <dbReference type="ARBA" id="ARBA00023015"/>
    </source>
</evidence>
<dbReference type="PROSITE" id="PS01124">
    <property type="entry name" value="HTH_ARAC_FAMILY_2"/>
    <property type="match status" value="1"/>
</dbReference>
<dbReference type="SUPFAM" id="SSF46689">
    <property type="entry name" value="Homeodomain-like"/>
    <property type="match status" value="1"/>
</dbReference>
<dbReference type="InterPro" id="IPR009057">
    <property type="entry name" value="Homeodomain-like_sf"/>
</dbReference>
<dbReference type="InterPro" id="IPR018060">
    <property type="entry name" value="HTH_AraC"/>
</dbReference>
<keyword evidence="2" id="KW-0238">DNA-binding</keyword>
<sequence>MQSTLDPYPLSFSCEAAGWRDGEQFVSLHCLTYLVKGELLLDDGHTCTLLKEGDLFFCRKNQLLRFRKPQEKVKDFKTVTLFFAERFLGDFANEYPIRLSENVAVPSVQRIENNIIKSFMDSLQAYEPFLATPSENALVPLKLREALLLMLQHLPQYGSILFDFSNPVKKDLSTFMEKNFHFNVPLERFALLTGRSLTSFKRDFKAIYGESPARWIIRKRLESAYEMITQQEKTAVEIYQDLGFRDLSHFSYAFKKQYGLNASQVKKNR</sequence>
<protein>
    <submittedName>
        <fullName evidence="5">Helix-turn-helix domain-containing protein</fullName>
    </submittedName>
</protein>
<proteinExistence type="predicted"/>
<comment type="caution">
    <text evidence="5">The sequence shown here is derived from an EMBL/GenBank/DDBJ whole genome shotgun (WGS) entry which is preliminary data.</text>
</comment>
<gene>
    <name evidence="5" type="ORF">GN157_13120</name>
</gene>
<dbReference type="EMBL" id="WOWP01000053">
    <property type="protein sequence ID" value="MUV04651.1"/>
    <property type="molecule type" value="Genomic_DNA"/>
</dbReference>
<dbReference type="SMART" id="SM00342">
    <property type="entry name" value="HTH_ARAC"/>
    <property type="match status" value="1"/>
</dbReference>
<dbReference type="AlphaFoldDB" id="A0A6N8HG44"/>
<dbReference type="RefSeq" id="WP_157483962.1">
    <property type="nucleotide sequence ID" value="NZ_WOWP01000053.1"/>
</dbReference>